<keyword evidence="1" id="KW-1133">Transmembrane helix</keyword>
<evidence type="ECO:0000313" key="3">
    <source>
        <dbReference type="EMBL" id="MDE5413292.1"/>
    </source>
</evidence>
<feature type="domain" description="Serine aminopeptidase S33" evidence="2">
    <location>
        <begin position="94"/>
        <end position="210"/>
    </location>
</feature>
<dbReference type="Proteomes" id="UP001148125">
    <property type="component" value="Unassembled WGS sequence"/>
</dbReference>
<protein>
    <submittedName>
        <fullName evidence="3">Lysophospholipase</fullName>
    </submittedName>
</protein>
<dbReference type="EMBL" id="JAOTPO010000004">
    <property type="protein sequence ID" value="MDE5413292.1"/>
    <property type="molecule type" value="Genomic_DNA"/>
</dbReference>
<dbReference type="PANTHER" id="PTHR43358:SF4">
    <property type="entry name" value="ALPHA_BETA HYDROLASE FOLD-1 DOMAIN-CONTAINING PROTEIN"/>
    <property type="match status" value="1"/>
</dbReference>
<dbReference type="PANTHER" id="PTHR43358">
    <property type="entry name" value="ALPHA/BETA-HYDROLASE"/>
    <property type="match status" value="1"/>
</dbReference>
<sequence length="226" mass="24912">MVQTKKISINRSGSKLKSRKGIILKIILGFLVFSVLITFIINTVIAYNILSSMSDVRVEFNEATLEDFHLGGEQIEVFSSDGLKINAYIVPHENSRGNVLILHGMHGMDATSLFGYAQFLFEAGYTPVAVDMRAHGKSEGERLSFGYHEVNDVNAVVNYLKTDDRFQGAPMILYGLSMGASTAINVVAKNDDIAAVIADSPYLSMQRQVADYMKRDGAPSFFVKTI</sequence>
<proteinExistence type="predicted"/>
<keyword evidence="4" id="KW-1185">Reference proteome</keyword>
<dbReference type="InterPro" id="IPR022742">
    <property type="entry name" value="Hydrolase_4"/>
</dbReference>
<organism evidence="3 4">
    <name type="scientific">Alkalihalobacterium chitinilyticum</name>
    <dbReference type="NCBI Taxonomy" id="2980103"/>
    <lineage>
        <taxon>Bacteria</taxon>
        <taxon>Bacillati</taxon>
        <taxon>Bacillota</taxon>
        <taxon>Bacilli</taxon>
        <taxon>Bacillales</taxon>
        <taxon>Bacillaceae</taxon>
        <taxon>Alkalihalobacterium</taxon>
    </lineage>
</organism>
<dbReference type="RefSeq" id="WP_275117912.1">
    <property type="nucleotide sequence ID" value="NZ_JAOTPO010000004.1"/>
</dbReference>
<keyword evidence="1" id="KW-0812">Transmembrane</keyword>
<evidence type="ECO:0000313" key="4">
    <source>
        <dbReference type="Proteomes" id="UP001148125"/>
    </source>
</evidence>
<dbReference type="InterPro" id="IPR052920">
    <property type="entry name" value="DNA-binding_regulatory"/>
</dbReference>
<dbReference type="SUPFAM" id="SSF53474">
    <property type="entry name" value="alpha/beta-Hydrolases"/>
    <property type="match status" value="1"/>
</dbReference>
<gene>
    <name evidence="3" type="ORF">N7Z68_07825</name>
</gene>
<comment type="caution">
    <text evidence="3">The sequence shown here is derived from an EMBL/GenBank/DDBJ whole genome shotgun (WGS) entry which is preliminary data.</text>
</comment>
<keyword evidence="1" id="KW-0472">Membrane</keyword>
<dbReference type="InterPro" id="IPR029058">
    <property type="entry name" value="AB_hydrolase_fold"/>
</dbReference>
<reference evidence="3" key="1">
    <citation type="submission" date="2024-05" db="EMBL/GenBank/DDBJ databases">
        <title>Alkalihalobacillus sp. strain MEB203 novel alkaliphilic bacterium from Lonar Lake, India.</title>
        <authorList>
            <person name="Joshi A."/>
            <person name="Thite S."/>
            <person name="Mengade P."/>
        </authorList>
    </citation>
    <scope>NUCLEOTIDE SEQUENCE</scope>
    <source>
        <strain evidence="3">MEB 203</strain>
    </source>
</reference>
<dbReference type="Pfam" id="PF12146">
    <property type="entry name" value="Hydrolase_4"/>
    <property type="match status" value="1"/>
</dbReference>
<accession>A0ABT5VF32</accession>
<dbReference type="Gene3D" id="3.40.50.1820">
    <property type="entry name" value="alpha/beta hydrolase"/>
    <property type="match status" value="1"/>
</dbReference>
<feature type="transmembrane region" description="Helical" evidence="1">
    <location>
        <begin position="21"/>
        <end position="47"/>
    </location>
</feature>
<evidence type="ECO:0000256" key="1">
    <source>
        <dbReference type="SAM" id="Phobius"/>
    </source>
</evidence>
<name>A0ABT5VF32_9BACI</name>
<evidence type="ECO:0000259" key="2">
    <source>
        <dbReference type="Pfam" id="PF12146"/>
    </source>
</evidence>